<evidence type="ECO:0000313" key="1">
    <source>
        <dbReference type="EMBL" id="KAJ4442541.1"/>
    </source>
</evidence>
<gene>
    <name evidence="1" type="ORF">ANN_04128</name>
</gene>
<comment type="caution">
    <text evidence="1">The sequence shown here is derived from an EMBL/GenBank/DDBJ whole genome shotgun (WGS) entry which is preliminary data.</text>
</comment>
<dbReference type="EMBL" id="JAJSOF020000013">
    <property type="protein sequence ID" value="KAJ4442541.1"/>
    <property type="molecule type" value="Genomic_DNA"/>
</dbReference>
<evidence type="ECO:0000313" key="2">
    <source>
        <dbReference type="Proteomes" id="UP001148838"/>
    </source>
</evidence>
<organism evidence="1 2">
    <name type="scientific">Periplaneta americana</name>
    <name type="common">American cockroach</name>
    <name type="synonym">Blatta americana</name>
    <dbReference type="NCBI Taxonomy" id="6978"/>
    <lineage>
        <taxon>Eukaryota</taxon>
        <taxon>Metazoa</taxon>
        <taxon>Ecdysozoa</taxon>
        <taxon>Arthropoda</taxon>
        <taxon>Hexapoda</taxon>
        <taxon>Insecta</taxon>
        <taxon>Pterygota</taxon>
        <taxon>Neoptera</taxon>
        <taxon>Polyneoptera</taxon>
        <taxon>Dictyoptera</taxon>
        <taxon>Blattodea</taxon>
        <taxon>Blattoidea</taxon>
        <taxon>Blattidae</taxon>
        <taxon>Blattinae</taxon>
        <taxon>Periplaneta</taxon>
    </lineage>
</organism>
<sequence length="144" mass="16250">MMSLYYDWHGDEAAEYLFLSSSSALYRLRMFLLTILQDAYPVLCVKMDGVNKGSDFPWQIAQCLSATRTCWETLLKAAECYNGHISKVKDVVSSLEDETGSTVSAKEVMEDSGIQRDLAFLKSHFTFLVHVIASLEAVEKSLYE</sequence>
<name>A0ABQ8T7Q9_PERAM</name>
<proteinExistence type="predicted"/>
<accession>A0ABQ8T7Q9</accession>
<reference evidence="1 2" key="1">
    <citation type="journal article" date="2022" name="Allergy">
        <title>Genome assembly and annotation of Periplaneta americana reveal a comprehensive cockroach allergen profile.</title>
        <authorList>
            <person name="Wang L."/>
            <person name="Xiong Q."/>
            <person name="Saelim N."/>
            <person name="Wang L."/>
            <person name="Nong W."/>
            <person name="Wan A.T."/>
            <person name="Shi M."/>
            <person name="Liu X."/>
            <person name="Cao Q."/>
            <person name="Hui J.H.L."/>
            <person name="Sookrung N."/>
            <person name="Leung T.F."/>
            <person name="Tungtrongchitr A."/>
            <person name="Tsui S.K.W."/>
        </authorList>
    </citation>
    <scope>NUCLEOTIDE SEQUENCE [LARGE SCALE GENOMIC DNA]</scope>
    <source>
        <strain evidence="1">PWHHKU_190912</strain>
    </source>
</reference>
<keyword evidence="2" id="KW-1185">Reference proteome</keyword>
<protein>
    <submittedName>
        <fullName evidence="1">Uncharacterized protein</fullName>
    </submittedName>
</protein>
<dbReference type="Proteomes" id="UP001148838">
    <property type="component" value="Unassembled WGS sequence"/>
</dbReference>